<evidence type="ECO:0000313" key="2">
    <source>
        <dbReference type="EMBL" id="SVA65441.1"/>
    </source>
</evidence>
<dbReference type="Pfam" id="PF17773">
    <property type="entry name" value="UPF0176_N"/>
    <property type="match status" value="1"/>
</dbReference>
<dbReference type="InterPro" id="IPR001763">
    <property type="entry name" value="Rhodanese-like_dom"/>
</dbReference>
<name>A0A381XLX1_9ZZZZ</name>
<accession>A0A381XLX1</accession>
<proteinExistence type="inferred from homology"/>
<dbReference type="InterPro" id="IPR036873">
    <property type="entry name" value="Rhodanese-like_dom_sf"/>
</dbReference>
<dbReference type="HAMAP" id="MF_00469">
    <property type="entry name" value="TrhO"/>
    <property type="match status" value="1"/>
</dbReference>
<sequence length="308" mass="35671">MNAVSIATFYKVSPVKDAHKLRRDVERLAVKESLYGTFFSTYEGINTTLAGPRSGLEQLLEFLENSYQLSGISPTWSESKNIPFKRLKVRIKDRLLPLEGDFQPLSKKSTHVEPNDWNDFIEDPNTILIDIRNDYESRIGSFKGSLMTNTGSFTDLPRFIKKNRKILKKKKIAMFCTGGIRCEVASSFFINEDIEDVYQLRGGILNYLAKVNLADQYWRGECFVFDERVSVNRKLKKGEFQQCFGCRRPISLQDMESEEYKKGVSCPYCYDKSTKKDKERFSQRQKQIELANMRGEKHLGQSARKEKI</sequence>
<dbReference type="SMART" id="SM00450">
    <property type="entry name" value="RHOD"/>
    <property type="match status" value="1"/>
</dbReference>
<dbReference type="EMBL" id="UINC01015562">
    <property type="protein sequence ID" value="SVA65441.1"/>
    <property type="molecule type" value="Genomic_DNA"/>
</dbReference>
<reference evidence="2" key="1">
    <citation type="submission" date="2018-05" db="EMBL/GenBank/DDBJ databases">
        <authorList>
            <person name="Lanie J.A."/>
            <person name="Ng W.-L."/>
            <person name="Kazmierczak K.M."/>
            <person name="Andrzejewski T.M."/>
            <person name="Davidsen T.M."/>
            <person name="Wayne K.J."/>
            <person name="Tettelin H."/>
            <person name="Glass J.I."/>
            <person name="Rusch D."/>
            <person name="Podicherti R."/>
            <person name="Tsui H.-C.T."/>
            <person name="Winkler M.E."/>
        </authorList>
    </citation>
    <scope>NUCLEOTIDE SEQUENCE</scope>
</reference>
<protein>
    <recommendedName>
        <fullName evidence="1">Rhodanese domain-containing protein</fullName>
    </recommendedName>
</protein>
<dbReference type="Gene3D" id="3.40.250.10">
    <property type="entry name" value="Rhodanese-like domain"/>
    <property type="match status" value="1"/>
</dbReference>
<gene>
    <name evidence="2" type="ORF">METZ01_LOCUS118295</name>
</gene>
<dbReference type="PANTHER" id="PTHR43268">
    <property type="entry name" value="THIOSULFATE SULFURTRANSFERASE/RHODANESE-LIKE DOMAIN-CONTAINING PROTEIN 2"/>
    <property type="match status" value="1"/>
</dbReference>
<evidence type="ECO:0000259" key="1">
    <source>
        <dbReference type="PROSITE" id="PS50206"/>
    </source>
</evidence>
<dbReference type="SUPFAM" id="SSF52821">
    <property type="entry name" value="Rhodanese/Cell cycle control phosphatase"/>
    <property type="match status" value="1"/>
</dbReference>
<dbReference type="InterPro" id="IPR020936">
    <property type="entry name" value="TrhO"/>
</dbReference>
<feature type="domain" description="Rhodanese" evidence="1">
    <location>
        <begin position="122"/>
        <end position="216"/>
    </location>
</feature>
<dbReference type="PANTHER" id="PTHR43268:SF3">
    <property type="entry name" value="RHODANESE-LIKE DOMAIN-CONTAINING PROTEIN 7-RELATED"/>
    <property type="match status" value="1"/>
</dbReference>
<dbReference type="Pfam" id="PF00581">
    <property type="entry name" value="Rhodanese"/>
    <property type="match status" value="1"/>
</dbReference>
<dbReference type="InterPro" id="IPR040503">
    <property type="entry name" value="TRHO_N"/>
</dbReference>
<dbReference type="AlphaFoldDB" id="A0A381XLX1"/>
<dbReference type="PROSITE" id="PS50206">
    <property type="entry name" value="RHODANESE_3"/>
    <property type="match status" value="1"/>
</dbReference>
<organism evidence="2">
    <name type="scientific">marine metagenome</name>
    <dbReference type="NCBI Taxonomy" id="408172"/>
    <lineage>
        <taxon>unclassified sequences</taxon>
        <taxon>metagenomes</taxon>
        <taxon>ecological metagenomes</taxon>
    </lineage>
</organism>
<dbReference type="NCBIfam" id="NF001136">
    <property type="entry name" value="PRK00142.1-4"/>
    <property type="match status" value="1"/>
</dbReference>
<dbReference type="Gene3D" id="3.30.70.100">
    <property type="match status" value="1"/>
</dbReference>